<keyword evidence="4" id="KW-0732">Signal</keyword>
<comment type="PTM">
    <text evidence="8">Binds 2 heme groups per subunit.</text>
</comment>
<dbReference type="SUPFAM" id="SSF46626">
    <property type="entry name" value="Cytochrome c"/>
    <property type="match status" value="2"/>
</dbReference>
<comment type="caution">
    <text evidence="11">The sequence shown here is derived from an EMBL/GenBank/DDBJ whole genome shotgun (WGS) entry which is preliminary data.</text>
</comment>
<organism evidence="11 12">
    <name type="scientific">Massilia eburnea</name>
    <dbReference type="NCBI Taxonomy" id="1776165"/>
    <lineage>
        <taxon>Bacteria</taxon>
        <taxon>Pseudomonadati</taxon>
        <taxon>Pseudomonadota</taxon>
        <taxon>Betaproteobacteria</taxon>
        <taxon>Burkholderiales</taxon>
        <taxon>Oxalobacteraceae</taxon>
        <taxon>Telluria group</taxon>
        <taxon>Massilia</taxon>
    </lineage>
</organism>
<dbReference type="OrthoDB" id="9805202at2"/>
<dbReference type="InterPro" id="IPR009056">
    <property type="entry name" value="Cyt_c-like_dom"/>
</dbReference>
<feature type="domain" description="Cytochrome c" evidence="10">
    <location>
        <begin position="253"/>
        <end position="406"/>
    </location>
</feature>
<dbReference type="GO" id="GO:0009055">
    <property type="term" value="F:electron transfer activity"/>
    <property type="evidence" value="ECO:0007669"/>
    <property type="project" value="InterPro"/>
</dbReference>
<keyword evidence="11" id="KW-0575">Peroxidase</keyword>
<keyword evidence="7 9" id="KW-0408">Iron</keyword>
<feature type="binding site" description="covalent" evidence="8">
    <location>
        <position position="90"/>
    </location>
    <ligand>
        <name>heme c</name>
        <dbReference type="ChEBI" id="CHEBI:61717"/>
        <label>1</label>
    </ligand>
</feature>
<reference evidence="11 12" key="1">
    <citation type="submission" date="2019-11" db="EMBL/GenBank/DDBJ databases">
        <title>Type strains purchased from KCTC, JCM and DSMZ.</title>
        <authorList>
            <person name="Lu H."/>
        </authorList>
    </citation>
    <scope>NUCLEOTIDE SEQUENCE [LARGE SCALE GENOMIC DNA]</scope>
    <source>
        <strain evidence="11 12">JCM 31587</strain>
    </source>
</reference>
<evidence type="ECO:0000256" key="7">
    <source>
        <dbReference type="ARBA" id="ARBA00023004"/>
    </source>
</evidence>
<proteinExistence type="predicted"/>
<dbReference type="InterPro" id="IPR004852">
    <property type="entry name" value="Di-haem_cyt_c_peroxidsae"/>
</dbReference>
<evidence type="ECO:0000256" key="6">
    <source>
        <dbReference type="ARBA" id="ARBA00023002"/>
    </source>
</evidence>
<sequence>MNLTRKLRFVAPGIGATLVVGIAAATTFARQDWSKEELAILSTLRLSQLPAAEADPSNRVEAMPQAISLGKQLFFDTRLSANGKVSCASCHDPKQQFQDGRQVGQGVGTGIRRTMPVAGAVRSPFLFWDGRKDSLWSQAIGPLEDAAEHGGNRLAYARAMQRHYRIEYEAVFGALPDMSQLASDASPLGTPSQQAAWQAMDKDKQEQVSRVLANIGKAIAAYEKNVHFGQSRLDRYIEGILANDGKAEQLLTASEKNGLRIFIGAGRCVTCHNGPLLTDQHFHNTGIAPHGPMPQALGRRTGVAKLLADEFNCLGRFSDAAPEQCGELRFLATEGATLDGAYKTPSLRNVASRAPYMHAGQLATLDEVIAHYRAAAAAKIGKSELEKLALGAQDVKDLAAFLGTLSGPIVSEQE</sequence>
<dbReference type="Pfam" id="PF03150">
    <property type="entry name" value="CCP_MauG"/>
    <property type="match status" value="1"/>
</dbReference>
<feature type="binding site" description="axial binding residue" evidence="9">
    <location>
        <position position="91"/>
    </location>
    <ligand>
        <name>heme c</name>
        <dbReference type="ChEBI" id="CHEBI:61717"/>
        <label>1</label>
    </ligand>
    <ligandPart>
        <name>Fe</name>
        <dbReference type="ChEBI" id="CHEBI:18248"/>
    </ligandPart>
</feature>
<evidence type="ECO:0000256" key="3">
    <source>
        <dbReference type="ARBA" id="ARBA00022723"/>
    </source>
</evidence>
<dbReference type="InterPro" id="IPR036909">
    <property type="entry name" value="Cyt_c-like_dom_sf"/>
</dbReference>
<dbReference type="Proteomes" id="UP000472320">
    <property type="component" value="Unassembled WGS sequence"/>
</dbReference>
<feature type="binding site" description="covalent" evidence="8">
    <location>
        <position position="271"/>
    </location>
    <ligand>
        <name>heme c</name>
        <dbReference type="ChEBI" id="CHEBI:61717"/>
        <label>2</label>
    </ligand>
</feature>
<evidence type="ECO:0000313" key="12">
    <source>
        <dbReference type="Proteomes" id="UP000472320"/>
    </source>
</evidence>
<dbReference type="GO" id="GO:0042597">
    <property type="term" value="C:periplasmic space"/>
    <property type="evidence" value="ECO:0007669"/>
    <property type="project" value="UniProtKB-SubCell"/>
</dbReference>
<dbReference type="PROSITE" id="PS51007">
    <property type="entry name" value="CYTC"/>
    <property type="match status" value="2"/>
</dbReference>
<dbReference type="AlphaFoldDB" id="A0A6L6QG21"/>
<feature type="binding site" description="axial binding residue" evidence="9">
    <location>
        <position position="272"/>
    </location>
    <ligand>
        <name>heme c</name>
        <dbReference type="ChEBI" id="CHEBI:61717"/>
        <label>2</label>
    </ligand>
    <ligandPart>
        <name>Fe</name>
        <dbReference type="ChEBI" id="CHEBI:18248"/>
    </ligandPart>
</feature>
<feature type="domain" description="Cytochrome c" evidence="10">
    <location>
        <begin position="65"/>
        <end position="176"/>
    </location>
</feature>
<dbReference type="EMBL" id="WNKX01000006">
    <property type="protein sequence ID" value="MTW10837.1"/>
    <property type="molecule type" value="Genomic_DNA"/>
</dbReference>
<name>A0A6L6QG21_9BURK</name>
<evidence type="ECO:0000256" key="1">
    <source>
        <dbReference type="ARBA" id="ARBA00004418"/>
    </source>
</evidence>
<evidence type="ECO:0000256" key="2">
    <source>
        <dbReference type="ARBA" id="ARBA00022617"/>
    </source>
</evidence>
<keyword evidence="3 9" id="KW-0479">Metal-binding</keyword>
<dbReference type="GO" id="GO:0020037">
    <property type="term" value="F:heme binding"/>
    <property type="evidence" value="ECO:0007669"/>
    <property type="project" value="InterPro"/>
</dbReference>
<evidence type="ECO:0000313" key="11">
    <source>
        <dbReference type="EMBL" id="MTW10837.1"/>
    </source>
</evidence>
<dbReference type="InterPro" id="IPR051395">
    <property type="entry name" value="Cytochrome_c_Peroxidase/MauG"/>
</dbReference>
<evidence type="ECO:0000256" key="9">
    <source>
        <dbReference type="PIRSR" id="PIRSR000294-2"/>
    </source>
</evidence>
<dbReference type="RefSeq" id="WP_155453781.1">
    <property type="nucleotide sequence ID" value="NZ_WNKX01000006.1"/>
</dbReference>
<dbReference type="PANTHER" id="PTHR30600:SF10">
    <property type="entry name" value="BLL6722 PROTEIN"/>
    <property type="match status" value="1"/>
</dbReference>
<accession>A0A6L6QG21</accession>
<dbReference type="InterPro" id="IPR026259">
    <property type="entry name" value="MauG/Cytc_peroxidase"/>
</dbReference>
<evidence type="ECO:0000256" key="5">
    <source>
        <dbReference type="ARBA" id="ARBA00022764"/>
    </source>
</evidence>
<keyword evidence="5" id="KW-0574">Periplasm</keyword>
<feature type="binding site" description="covalent" evidence="8">
    <location>
        <position position="87"/>
    </location>
    <ligand>
        <name>heme c</name>
        <dbReference type="ChEBI" id="CHEBI:61717"/>
        <label>1</label>
    </ligand>
</feature>
<evidence type="ECO:0000256" key="8">
    <source>
        <dbReference type="PIRSR" id="PIRSR000294-1"/>
    </source>
</evidence>
<dbReference type="Gene3D" id="1.10.760.10">
    <property type="entry name" value="Cytochrome c-like domain"/>
    <property type="match status" value="2"/>
</dbReference>
<evidence type="ECO:0000256" key="4">
    <source>
        <dbReference type="ARBA" id="ARBA00022729"/>
    </source>
</evidence>
<keyword evidence="6" id="KW-0560">Oxidoreductase</keyword>
<feature type="binding site" description="covalent" evidence="8">
    <location>
        <position position="268"/>
    </location>
    <ligand>
        <name>heme c</name>
        <dbReference type="ChEBI" id="CHEBI:61717"/>
        <label>2</label>
    </ligand>
</feature>
<evidence type="ECO:0000259" key="10">
    <source>
        <dbReference type="PROSITE" id="PS51007"/>
    </source>
</evidence>
<comment type="cofactor">
    <cofactor evidence="8">
        <name>heme</name>
        <dbReference type="ChEBI" id="CHEBI:30413"/>
    </cofactor>
    <text evidence="8">Binds 2 heme groups.</text>
</comment>
<dbReference type="PANTHER" id="PTHR30600">
    <property type="entry name" value="CYTOCHROME C PEROXIDASE-RELATED"/>
    <property type="match status" value="1"/>
</dbReference>
<dbReference type="GO" id="GO:0046872">
    <property type="term" value="F:metal ion binding"/>
    <property type="evidence" value="ECO:0007669"/>
    <property type="project" value="UniProtKB-KW"/>
</dbReference>
<keyword evidence="2 8" id="KW-0349">Heme</keyword>
<gene>
    <name evidence="11" type="ORF">GM658_09490</name>
</gene>
<protein>
    <submittedName>
        <fullName evidence="11">Cytochrome-c peroxidase</fullName>
    </submittedName>
</protein>
<dbReference type="PIRSF" id="PIRSF000294">
    <property type="entry name" value="Cytochrome-c_peroxidase"/>
    <property type="match status" value="1"/>
</dbReference>
<dbReference type="GO" id="GO:0004130">
    <property type="term" value="F:cytochrome-c peroxidase activity"/>
    <property type="evidence" value="ECO:0007669"/>
    <property type="project" value="TreeGrafter"/>
</dbReference>
<comment type="subcellular location">
    <subcellularLocation>
        <location evidence="1">Periplasm</location>
    </subcellularLocation>
</comment>
<keyword evidence="12" id="KW-1185">Reference proteome</keyword>